<dbReference type="PANTHER" id="PTHR46300:SF7">
    <property type="entry name" value="P450, PUTATIVE (EUROFUNG)-RELATED"/>
    <property type="match status" value="1"/>
</dbReference>
<evidence type="ECO:0008006" key="10">
    <source>
        <dbReference type="Google" id="ProtNLM"/>
    </source>
</evidence>
<gene>
    <name evidence="8" type="ORF">CONPUDRAFT_159423</name>
</gene>
<dbReference type="GO" id="GO:0004497">
    <property type="term" value="F:monooxygenase activity"/>
    <property type="evidence" value="ECO:0007669"/>
    <property type="project" value="UniProtKB-KW"/>
</dbReference>
<reference evidence="9" key="1">
    <citation type="journal article" date="2012" name="Science">
        <title>The Paleozoic origin of enzymatic lignin decomposition reconstructed from 31 fungal genomes.</title>
        <authorList>
            <person name="Floudas D."/>
            <person name="Binder M."/>
            <person name="Riley R."/>
            <person name="Barry K."/>
            <person name="Blanchette R.A."/>
            <person name="Henrissat B."/>
            <person name="Martinez A.T."/>
            <person name="Otillar R."/>
            <person name="Spatafora J.W."/>
            <person name="Yadav J.S."/>
            <person name="Aerts A."/>
            <person name="Benoit I."/>
            <person name="Boyd A."/>
            <person name="Carlson A."/>
            <person name="Copeland A."/>
            <person name="Coutinho P.M."/>
            <person name="de Vries R.P."/>
            <person name="Ferreira P."/>
            <person name="Findley K."/>
            <person name="Foster B."/>
            <person name="Gaskell J."/>
            <person name="Glotzer D."/>
            <person name="Gorecki P."/>
            <person name="Heitman J."/>
            <person name="Hesse C."/>
            <person name="Hori C."/>
            <person name="Igarashi K."/>
            <person name="Jurgens J.A."/>
            <person name="Kallen N."/>
            <person name="Kersten P."/>
            <person name="Kohler A."/>
            <person name="Kuees U."/>
            <person name="Kumar T.K.A."/>
            <person name="Kuo A."/>
            <person name="LaButti K."/>
            <person name="Larrondo L.F."/>
            <person name="Lindquist E."/>
            <person name="Ling A."/>
            <person name="Lombard V."/>
            <person name="Lucas S."/>
            <person name="Lundell T."/>
            <person name="Martin R."/>
            <person name="McLaughlin D.J."/>
            <person name="Morgenstern I."/>
            <person name="Morin E."/>
            <person name="Murat C."/>
            <person name="Nagy L.G."/>
            <person name="Nolan M."/>
            <person name="Ohm R.A."/>
            <person name="Patyshakuliyeva A."/>
            <person name="Rokas A."/>
            <person name="Ruiz-Duenas F.J."/>
            <person name="Sabat G."/>
            <person name="Salamov A."/>
            <person name="Samejima M."/>
            <person name="Schmutz J."/>
            <person name="Slot J.C."/>
            <person name="St John F."/>
            <person name="Stenlid J."/>
            <person name="Sun H."/>
            <person name="Sun S."/>
            <person name="Syed K."/>
            <person name="Tsang A."/>
            <person name="Wiebenga A."/>
            <person name="Young D."/>
            <person name="Pisabarro A."/>
            <person name="Eastwood D.C."/>
            <person name="Martin F."/>
            <person name="Cullen D."/>
            <person name="Grigoriev I.V."/>
            <person name="Hibbett D.S."/>
        </authorList>
    </citation>
    <scope>NUCLEOTIDE SEQUENCE [LARGE SCALE GENOMIC DNA]</scope>
    <source>
        <strain evidence="9">RWD-64-598 SS2</strain>
    </source>
</reference>
<dbReference type="Proteomes" id="UP000053558">
    <property type="component" value="Unassembled WGS sequence"/>
</dbReference>
<keyword evidence="9" id="KW-1185">Reference proteome</keyword>
<dbReference type="Gene3D" id="1.10.630.10">
    <property type="entry name" value="Cytochrome P450"/>
    <property type="match status" value="1"/>
</dbReference>
<sequence>MPVLNYYIVPSSRLRPTLPTPPSPYFFGQTKPTDVVHEGYFILKGSIIITNIWKMPHEPTIYVGPMVFRPERFLGNNPERDPMEFMYGFGHDLYDGIAMCLHVFDFSTARDPATGKEIAPEYIPLPGTVSHPTHAFPLQGHAKE</sequence>
<keyword evidence="6" id="KW-0408">Iron</keyword>
<evidence type="ECO:0000313" key="8">
    <source>
        <dbReference type="EMBL" id="EIW75297.1"/>
    </source>
</evidence>
<evidence type="ECO:0000256" key="7">
    <source>
        <dbReference type="ARBA" id="ARBA00023033"/>
    </source>
</evidence>
<dbReference type="InterPro" id="IPR001128">
    <property type="entry name" value="Cyt_P450"/>
</dbReference>
<evidence type="ECO:0000256" key="1">
    <source>
        <dbReference type="ARBA" id="ARBA00001971"/>
    </source>
</evidence>
<dbReference type="RefSeq" id="XP_007774702.1">
    <property type="nucleotide sequence ID" value="XM_007776512.1"/>
</dbReference>
<comment type="caution">
    <text evidence="8">The sequence shown here is derived from an EMBL/GenBank/DDBJ whole genome shotgun (WGS) entry which is preliminary data.</text>
</comment>
<accession>A0A5M3M8D0</accession>
<protein>
    <recommendedName>
        <fullName evidence="10">Cytochrome P450</fullName>
    </recommendedName>
</protein>
<keyword evidence="4" id="KW-0479">Metal-binding</keyword>
<evidence type="ECO:0000256" key="5">
    <source>
        <dbReference type="ARBA" id="ARBA00023002"/>
    </source>
</evidence>
<dbReference type="GO" id="GO:0020037">
    <property type="term" value="F:heme binding"/>
    <property type="evidence" value="ECO:0007669"/>
    <property type="project" value="InterPro"/>
</dbReference>
<keyword evidence="5" id="KW-0560">Oxidoreductase</keyword>
<dbReference type="InterPro" id="IPR050364">
    <property type="entry name" value="Cytochrome_P450_fung"/>
</dbReference>
<keyword evidence="7" id="KW-0503">Monooxygenase</keyword>
<dbReference type="KEGG" id="cput:CONPUDRAFT_159423"/>
<evidence type="ECO:0000256" key="2">
    <source>
        <dbReference type="ARBA" id="ARBA00010617"/>
    </source>
</evidence>
<dbReference type="EMBL" id="JH711589">
    <property type="protein sequence ID" value="EIW75297.1"/>
    <property type="molecule type" value="Genomic_DNA"/>
</dbReference>
<dbReference type="GO" id="GO:0016705">
    <property type="term" value="F:oxidoreductase activity, acting on paired donors, with incorporation or reduction of molecular oxygen"/>
    <property type="evidence" value="ECO:0007669"/>
    <property type="project" value="InterPro"/>
</dbReference>
<dbReference type="GO" id="GO:0005506">
    <property type="term" value="F:iron ion binding"/>
    <property type="evidence" value="ECO:0007669"/>
    <property type="project" value="InterPro"/>
</dbReference>
<name>A0A5M3M8D0_CONPW</name>
<dbReference type="OrthoDB" id="3934656at2759"/>
<evidence type="ECO:0000256" key="3">
    <source>
        <dbReference type="ARBA" id="ARBA00022617"/>
    </source>
</evidence>
<dbReference type="SUPFAM" id="SSF48264">
    <property type="entry name" value="Cytochrome P450"/>
    <property type="match status" value="1"/>
</dbReference>
<comment type="cofactor">
    <cofactor evidence="1">
        <name>heme</name>
        <dbReference type="ChEBI" id="CHEBI:30413"/>
    </cofactor>
</comment>
<comment type="similarity">
    <text evidence="2">Belongs to the cytochrome P450 family.</text>
</comment>
<evidence type="ECO:0000256" key="6">
    <source>
        <dbReference type="ARBA" id="ARBA00023004"/>
    </source>
</evidence>
<dbReference type="Pfam" id="PF00067">
    <property type="entry name" value="p450"/>
    <property type="match status" value="1"/>
</dbReference>
<keyword evidence="3" id="KW-0349">Heme</keyword>
<dbReference type="PANTHER" id="PTHR46300">
    <property type="entry name" value="P450, PUTATIVE (EUROFUNG)-RELATED-RELATED"/>
    <property type="match status" value="1"/>
</dbReference>
<dbReference type="GeneID" id="19204084"/>
<dbReference type="InterPro" id="IPR036396">
    <property type="entry name" value="Cyt_P450_sf"/>
</dbReference>
<dbReference type="AlphaFoldDB" id="A0A5M3M8D0"/>
<proteinExistence type="inferred from homology"/>
<organism evidence="8 9">
    <name type="scientific">Coniophora puteana (strain RWD-64-598)</name>
    <name type="common">Brown rot fungus</name>
    <dbReference type="NCBI Taxonomy" id="741705"/>
    <lineage>
        <taxon>Eukaryota</taxon>
        <taxon>Fungi</taxon>
        <taxon>Dikarya</taxon>
        <taxon>Basidiomycota</taxon>
        <taxon>Agaricomycotina</taxon>
        <taxon>Agaricomycetes</taxon>
        <taxon>Agaricomycetidae</taxon>
        <taxon>Boletales</taxon>
        <taxon>Coniophorineae</taxon>
        <taxon>Coniophoraceae</taxon>
        <taxon>Coniophora</taxon>
    </lineage>
</organism>
<evidence type="ECO:0000313" key="9">
    <source>
        <dbReference type="Proteomes" id="UP000053558"/>
    </source>
</evidence>
<evidence type="ECO:0000256" key="4">
    <source>
        <dbReference type="ARBA" id="ARBA00022723"/>
    </source>
</evidence>